<dbReference type="GO" id="GO:0016020">
    <property type="term" value="C:membrane"/>
    <property type="evidence" value="ECO:0007669"/>
    <property type="project" value="InterPro"/>
</dbReference>
<dbReference type="AlphaFoldDB" id="A0A494Z3T0"/>
<dbReference type="Proteomes" id="UP000272238">
    <property type="component" value="Unassembled WGS sequence"/>
</dbReference>
<feature type="transmembrane region" description="Helical" evidence="3">
    <location>
        <begin position="157"/>
        <end position="174"/>
    </location>
</feature>
<feature type="transmembrane region" description="Helical" evidence="3">
    <location>
        <begin position="45"/>
        <end position="63"/>
    </location>
</feature>
<keyword evidence="1 3" id="KW-0812">Transmembrane</keyword>
<keyword evidence="2 3" id="KW-1133">Transmembrane helix</keyword>
<dbReference type="PANTHER" id="PTHR37815:SF3">
    <property type="entry name" value="UPF0397 PROTEIN SPR0429"/>
    <property type="match status" value="1"/>
</dbReference>
<evidence type="ECO:0000313" key="5">
    <source>
        <dbReference type="Proteomes" id="UP000272238"/>
    </source>
</evidence>
<evidence type="ECO:0000256" key="3">
    <source>
        <dbReference type="SAM" id="Phobius"/>
    </source>
</evidence>
<protein>
    <submittedName>
        <fullName evidence="4">ECF transporter S component</fullName>
    </submittedName>
</protein>
<sequence>MQNTQTQSISKPRSQTFDLIITAMLIALVFVSTVFLNIKLPITANGGLVHLGTAMLFIASILFGPKKGAIAGAAGMGLFDIFGGWLVWAPITIVARGIQGYIVGKIAYAKGREGNSIGLNLIATIVSIPFMVAVYYIGEGILYSNWIAPLASIPGDLVQNVLGIIIAVPVCVVLKKIPYFK</sequence>
<keyword evidence="3" id="KW-0472">Membrane</keyword>
<feature type="transmembrane region" description="Helical" evidence="3">
    <location>
        <begin position="116"/>
        <end position="137"/>
    </location>
</feature>
<dbReference type="RefSeq" id="WP_121214481.1">
    <property type="nucleotide sequence ID" value="NZ_JBBYAH010000001.1"/>
</dbReference>
<feature type="transmembrane region" description="Helical" evidence="3">
    <location>
        <begin position="69"/>
        <end position="95"/>
    </location>
</feature>
<evidence type="ECO:0000313" key="4">
    <source>
        <dbReference type="EMBL" id="RKQ16670.1"/>
    </source>
</evidence>
<evidence type="ECO:0000256" key="1">
    <source>
        <dbReference type="ARBA" id="ARBA00022692"/>
    </source>
</evidence>
<dbReference type="PANTHER" id="PTHR37815">
    <property type="entry name" value="UPF0397 PROTEIN BC_2624-RELATED"/>
    <property type="match status" value="1"/>
</dbReference>
<gene>
    <name evidence="4" type="ORF">D8M03_09230</name>
</gene>
<reference evidence="4 5" key="1">
    <citation type="journal article" date="2016" name="Antonie Van Leeuwenhoek">
        <title>Lysinibacillus endophyticus sp. nov., an indole-3-acetic acid producing endophytic bacterium isolated from corn root (Zea mays cv. Xinken-5).</title>
        <authorList>
            <person name="Yu J."/>
            <person name="Guan X."/>
            <person name="Liu C."/>
            <person name="Xiang W."/>
            <person name="Yu Z."/>
            <person name="Liu X."/>
            <person name="Wang G."/>
        </authorList>
    </citation>
    <scope>NUCLEOTIDE SEQUENCE [LARGE SCALE GENOMIC DNA]</scope>
    <source>
        <strain evidence="4 5">DSM 100506</strain>
    </source>
</reference>
<keyword evidence="5" id="KW-1185">Reference proteome</keyword>
<evidence type="ECO:0000256" key="2">
    <source>
        <dbReference type="ARBA" id="ARBA00022989"/>
    </source>
</evidence>
<dbReference type="InterPro" id="IPR009825">
    <property type="entry name" value="ECF_substrate-spec-like"/>
</dbReference>
<feature type="transmembrane region" description="Helical" evidence="3">
    <location>
        <begin position="20"/>
        <end position="38"/>
    </location>
</feature>
<dbReference type="Pfam" id="PF07155">
    <property type="entry name" value="ECF-ribofla_trS"/>
    <property type="match status" value="1"/>
</dbReference>
<name>A0A494Z3T0_9BACL</name>
<dbReference type="OrthoDB" id="411368at2"/>
<dbReference type="Gene3D" id="1.10.1760.20">
    <property type="match status" value="1"/>
</dbReference>
<dbReference type="EMBL" id="RBZN01000019">
    <property type="protein sequence ID" value="RKQ16670.1"/>
    <property type="molecule type" value="Genomic_DNA"/>
</dbReference>
<accession>A0A494Z3T0</accession>
<proteinExistence type="predicted"/>
<comment type="caution">
    <text evidence="4">The sequence shown here is derived from an EMBL/GenBank/DDBJ whole genome shotgun (WGS) entry which is preliminary data.</text>
</comment>
<organism evidence="4 5">
    <name type="scientific">Ureibacillus endophyticus</name>
    <dbReference type="NCBI Taxonomy" id="1978490"/>
    <lineage>
        <taxon>Bacteria</taxon>
        <taxon>Bacillati</taxon>
        <taxon>Bacillota</taxon>
        <taxon>Bacilli</taxon>
        <taxon>Bacillales</taxon>
        <taxon>Caryophanaceae</taxon>
        <taxon>Ureibacillus</taxon>
    </lineage>
</organism>